<accession>A0ACB9MHV5</accession>
<sequence>MDSTNPVDSSSNNEPSLYSSSKRSSMSIQSRSFGWKSMREVTFNHSGSEPVRYESTGDSEALSMSQKEISDEDARLVYINDPVKTNEKFEFAGNSIRTAKYSILTFLPRNLFEQFHRVAYIYFLIIAILNQVPYLVVFASEVSILPLAFVLLVAAVKDAYEDWRRHKSDKVENNWLASVLVDDQSQKKKWKDISVGEIVKIHSNETIPCDIVLLSTSDPTGVAYVQTINLDGESNLKTRYAKQETLSKLPENERINGLIKCEKPNRNIYGFQANMEVDGRRLSLGSSNIILRGCKLKNTDWALGVAVYCGRETKAMLNSSGAQSKRSRLETSTNLEIILLAFILVALCTVVSVCAAIWLKHHRYELNTLPYYRKLDVSKGKNDSYGYYGWGLEIFITFLKSVIVFQVIIPIALYISMELVRVGQAYFMIRDNKMYDEASHLRFQCRALNINEDLGQIKYVFSDKTGTLTENKMEFQCASIGGVDYSSIKASLENQQVDYSVQVDGKVLKPKMKVKINPELLQLSKGGFGNKDGKQIRDFFLALAACNTIVPLVVDTSDPTVKLIDYQGESPDEQALAYAAAAYGFMLIERTSGHVIIDIQGERQRFNVLGLHEFDSDRKRMSVILGCPDNSTKVFVKGADTSMFGVIDKSVNMDIIHATEAHLHSYALMGLRTLVIGMRDLNASEFEQWHLAFDTASTALMGRAALLRKVATNVENSLCILGASAIEDKLQQGVPEAIESLRTAGIKVWVLTGDKQETAISIAYSSKLLTSKMTQIIINCNNRDSCERSLREALVNVNKLITVSGVNNSTGGSSDAVTTSIALIIDGTSLVYIIDSELEEQLFELASKCSAVLCCRVAPLQKAGIVSLVKKRTSDMTLAIGDGANDVSMIQMADVGVGISGQEGRQAVMASDFAMGQFRFLVPLLLVHGHWNYQRLGYMVLYNLYRNAVLVLVLFWYVLFTAFTLTTAINELSSMLYSVIYTALPTIVVGILDKDLSKRTLLKYPQLYGAGQRQEAYNKKLFWWTMTDTLYQSIIVFFGPLFAYWNSDVDVASIGDLWTLSVVILVNLHLAMDVIRWNWIIHVSIWGSIVATLISVMVIDAIPSLSGYWAFFEASRTGLFWLLLLGTIIAALLPRLVVKFVLQNYFPNDIQICREAEKLENSRVVEAGQTEMQPIPDATRI</sequence>
<evidence type="ECO:0000313" key="1">
    <source>
        <dbReference type="EMBL" id="KAI4323695.1"/>
    </source>
</evidence>
<reference evidence="1 2" key="1">
    <citation type="journal article" date="2022" name="DNA Res.">
        <title>Chromosomal-level genome assembly of the orchid tree Bauhinia variegata (Leguminosae; Cercidoideae) supports the allotetraploid origin hypothesis of Bauhinia.</title>
        <authorList>
            <person name="Zhong Y."/>
            <person name="Chen Y."/>
            <person name="Zheng D."/>
            <person name="Pang J."/>
            <person name="Liu Y."/>
            <person name="Luo S."/>
            <person name="Meng S."/>
            <person name="Qian L."/>
            <person name="Wei D."/>
            <person name="Dai S."/>
            <person name="Zhou R."/>
        </authorList>
    </citation>
    <scope>NUCLEOTIDE SEQUENCE [LARGE SCALE GENOMIC DNA]</scope>
    <source>
        <strain evidence="1">BV-YZ2020</strain>
    </source>
</reference>
<dbReference type="Proteomes" id="UP000828941">
    <property type="component" value="Chromosome 9"/>
</dbReference>
<protein>
    <submittedName>
        <fullName evidence="1">Uncharacterized protein</fullName>
    </submittedName>
</protein>
<comment type="caution">
    <text evidence="1">The sequence shown here is derived from an EMBL/GenBank/DDBJ whole genome shotgun (WGS) entry which is preliminary data.</text>
</comment>
<dbReference type="EMBL" id="CM039434">
    <property type="protein sequence ID" value="KAI4323695.1"/>
    <property type="molecule type" value="Genomic_DNA"/>
</dbReference>
<proteinExistence type="predicted"/>
<gene>
    <name evidence="1" type="ORF">L6164_023280</name>
</gene>
<evidence type="ECO:0000313" key="2">
    <source>
        <dbReference type="Proteomes" id="UP000828941"/>
    </source>
</evidence>
<name>A0ACB9MHV5_BAUVA</name>
<keyword evidence="2" id="KW-1185">Reference proteome</keyword>
<organism evidence="1 2">
    <name type="scientific">Bauhinia variegata</name>
    <name type="common">Purple orchid tree</name>
    <name type="synonym">Phanera variegata</name>
    <dbReference type="NCBI Taxonomy" id="167791"/>
    <lineage>
        <taxon>Eukaryota</taxon>
        <taxon>Viridiplantae</taxon>
        <taxon>Streptophyta</taxon>
        <taxon>Embryophyta</taxon>
        <taxon>Tracheophyta</taxon>
        <taxon>Spermatophyta</taxon>
        <taxon>Magnoliopsida</taxon>
        <taxon>eudicotyledons</taxon>
        <taxon>Gunneridae</taxon>
        <taxon>Pentapetalae</taxon>
        <taxon>rosids</taxon>
        <taxon>fabids</taxon>
        <taxon>Fabales</taxon>
        <taxon>Fabaceae</taxon>
        <taxon>Cercidoideae</taxon>
        <taxon>Cercideae</taxon>
        <taxon>Bauhiniinae</taxon>
        <taxon>Bauhinia</taxon>
    </lineage>
</organism>